<dbReference type="Proteomes" id="UP001165678">
    <property type="component" value="Unassembled WGS sequence"/>
</dbReference>
<organism evidence="7 8">
    <name type="scientific">Larsenimonas rhizosphaerae</name>
    <dbReference type="NCBI Taxonomy" id="2944682"/>
    <lineage>
        <taxon>Bacteria</taxon>
        <taxon>Pseudomonadati</taxon>
        <taxon>Pseudomonadota</taxon>
        <taxon>Gammaproteobacteria</taxon>
        <taxon>Oceanospirillales</taxon>
        <taxon>Halomonadaceae</taxon>
        <taxon>Larsenimonas</taxon>
    </lineage>
</organism>
<comment type="cofactor">
    <cofactor evidence="5">
        <name>Mg(2+)</name>
        <dbReference type="ChEBI" id="CHEBI:18420"/>
    </cofactor>
</comment>
<keyword evidence="5" id="KW-0479">Metal-binding</keyword>
<dbReference type="InterPro" id="IPR005493">
    <property type="entry name" value="RraA/RraA-like"/>
</dbReference>
<evidence type="ECO:0000256" key="5">
    <source>
        <dbReference type="PIRSR" id="PIRSR605493-1"/>
    </source>
</evidence>
<dbReference type="RefSeq" id="WP_265896440.1">
    <property type="nucleotide sequence ID" value="NZ_JAPIVE010000003.1"/>
</dbReference>
<keyword evidence="8" id="KW-1185">Reference proteome</keyword>
<dbReference type="PANTHER" id="PTHR33254:SF4">
    <property type="entry name" value="4-HYDROXY-4-METHYL-2-OXOGLUTARATE ALDOLASE 3-RELATED"/>
    <property type="match status" value="1"/>
</dbReference>
<evidence type="ECO:0000256" key="4">
    <source>
        <dbReference type="ARBA" id="ARBA00030169"/>
    </source>
</evidence>
<dbReference type="Pfam" id="PF03737">
    <property type="entry name" value="RraA-like"/>
    <property type="match status" value="1"/>
</dbReference>
<dbReference type="PANTHER" id="PTHR33254">
    <property type="entry name" value="4-HYDROXY-4-METHYL-2-OXOGLUTARATE ALDOLASE 3-RELATED"/>
    <property type="match status" value="1"/>
</dbReference>
<evidence type="ECO:0000313" key="8">
    <source>
        <dbReference type="Proteomes" id="UP001165678"/>
    </source>
</evidence>
<dbReference type="GO" id="GO:0046872">
    <property type="term" value="F:metal ion binding"/>
    <property type="evidence" value="ECO:0007669"/>
    <property type="project" value="UniProtKB-KW"/>
</dbReference>
<feature type="compositionally biased region" description="Basic and acidic residues" evidence="6">
    <location>
        <begin position="201"/>
        <end position="210"/>
    </location>
</feature>
<evidence type="ECO:0000256" key="2">
    <source>
        <dbReference type="ARBA" id="ARBA00016549"/>
    </source>
</evidence>
<sequence length="233" mass="25412">MAYDLAPRSDGLSLSERAAWQVLAASTLGHVTHDGYLAEVRPLGRRTRICGNALTVEVNNQDSRILREALIMARAGDVLVVLDHDRAQGLACWGELRTLAGLVKGLAGVVIFGSVTDVAALRTLDLPIFHQGISALTIHSERPWGRLNQVLELQGRRIAPGDLIFGDEDGVFALPPGRARSLLPDVQAREAEDARRRQELMRRFGEDGAPDRPGNLAREDDVGAAQDVDQHHQ</sequence>
<reference evidence="7" key="1">
    <citation type="submission" date="2022-11" db="EMBL/GenBank/DDBJ databases">
        <title>Larsenimonas rhizosphaerae sp. nov., isolated from a tidal mudflat.</title>
        <authorList>
            <person name="Lee S.D."/>
            <person name="Kim I.S."/>
        </authorList>
    </citation>
    <scope>NUCLEOTIDE SEQUENCE</scope>
    <source>
        <strain evidence="7">GH2-1</strain>
    </source>
</reference>
<gene>
    <name evidence="7" type="ORF">OQ287_10990</name>
</gene>
<dbReference type="EMBL" id="JAPIVE010000003">
    <property type="protein sequence ID" value="MCX2524764.1"/>
    <property type="molecule type" value="Genomic_DNA"/>
</dbReference>
<keyword evidence="5" id="KW-0460">Magnesium</keyword>
<evidence type="ECO:0000256" key="6">
    <source>
        <dbReference type="SAM" id="MobiDB-lite"/>
    </source>
</evidence>
<protein>
    <recommendedName>
        <fullName evidence="2">Putative 4-hydroxy-4-methyl-2-oxoglutarate aldolase</fullName>
    </recommendedName>
    <alternativeName>
        <fullName evidence="3">Regulator of ribonuclease activity homolog</fullName>
    </alternativeName>
    <alternativeName>
        <fullName evidence="4">RraA-like protein</fullName>
    </alternativeName>
</protein>
<feature type="region of interest" description="Disordered" evidence="6">
    <location>
        <begin position="201"/>
        <end position="233"/>
    </location>
</feature>
<dbReference type="InterPro" id="IPR036704">
    <property type="entry name" value="RraA/RraA-like_sf"/>
</dbReference>
<evidence type="ECO:0000313" key="7">
    <source>
        <dbReference type="EMBL" id="MCX2524764.1"/>
    </source>
</evidence>
<comment type="caution">
    <text evidence="7">The sequence shown here is derived from an EMBL/GenBank/DDBJ whole genome shotgun (WGS) entry which is preliminary data.</text>
</comment>
<feature type="binding site" evidence="5">
    <location>
        <position position="117"/>
    </location>
    <ligand>
        <name>Mg(2+)</name>
        <dbReference type="ChEBI" id="CHEBI:18420"/>
    </ligand>
</feature>
<comment type="cofactor">
    <cofactor evidence="1">
        <name>a divalent metal cation</name>
        <dbReference type="ChEBI" id="CHEBI:60240"/>
    </cofactor>
</comment>
<dbReference type="AlphaFoldDB" id="A0AA42CUU3"/>
<dbReference type="CDD" id="cd16841">
    <property type="entry name" value="RraA_family"/>
    <property type="match status" value="1"/>
</dbReference>
<evidence type="ECO:0000256" key="1">
    <source>
        <dbReference type="ARBA" id="ARBA00001968"/>
    </source>
</evidence>
<dbReference type="Gene3D" id="3.50.30.40">
    <property type="entry name" value="Ribonuclease E inhibitor RraA/RraA-like"/>
    <property type="match status" value="1"/>
</dbReference>
<dbReference type="SUPFAM" id="SSF89562">
    <property type="entry name" value="RraA-like"/>
    <property type="match status" value="1"/>
</dbReference>
<evidence type="ECO:0000256" key="3">
    <source>
        <dbReference type="ARBA" id="ARBA00029596"/>
    </source>
</evidence>
<accession>A0AA42CUU3</accession>
<proteinExistence type="predicted"/>
<name>A0AA42CUU3_9GAMM</name>